<proteinExistence type="predicted"/>
<sequence>MQISDTIKTWIIDDGIKVLPIIGGANVKRQIEKLKKKATNYCRLTWTRPRIN</sequence>
<evidence type="ECO:0000313" key="1">
    <source>
        <dbReference type="EMBL" id="EUJ50927.1"/>
    </source>
</evidence>
<protein>
    <submittedName>
        <fullName evidence="1">Uncharacterized protein</fullName>
    </submittedName>
</protein>
<dbReference type="AlphaFoldDB" id="W7DTN9"/>
<reference evidence="1 2" key="1">
    <citation type="submission" date="2012-12" db="EMBL/GenBank/DDBJ databases">
        <title>Novel taxa of Listeriaceae from agricultural environments in the United States.</title>
        <authorList>
            <person name="den Bakker H.C."/>
            <person name="Allred A."/>
            <person name="Warchocki S."/>
            <person name="Wright E.M."/>
            <person name="Burrell A."/>
            <person name="Nightingale K.K."/>
            <person name="Kephart D."/>
            <person name="Wiedmann M."/>
        </authorList>
    </citation>
    <scope>NUCLEOTIDE SEQUENCE [LARGE SCALE GENOMIC DNA]</scope>
    <source>
        <strain evidence="1 2">FSL S10-1203</strain>
    </source>
</reference>
<dbReference type="PATRIC" id="fig|1265822.4.peg.3248"/>
<gene>
    <name evidence="1" type="ORF">MCOL2_15987</name>
</gene>
<organism evidence="1 2">
    <name type="scientific">Listeria fleischmannii FSL S10-1203</name>
    <dbReference type="NCBI Taxonomy" id="1265822"/>
    <lineage>
        <taxon>Bacteria</taxon>
        <taxon>Bacillati</taxon>
        <taxon>Bacillota</taxon>
        <taxon>Bacilli</taxon>
        <taxon>Bacillales</taxon>
        <taxon>Listeriaceae</taxon>
        <taxon>Listeria</taxon>
    </lineage>
</organism>
<dbReference type="EMBL" id="AODM01000053">
    <property type="protein sequence ID" value="EUJ50927.1"/>
    <property type="molecule type" value="Genomic_DNA"/>
</dbReference>
<name>W7DTN9_9LIST</name>
<dbReference type="Proteomes" id="UP000019241">
    <property type="component" value="Unassembled WGS sequence"/>
</dbReference>
<comment type="caution">
    <text evidence="1">The sequence shown here is derived from an EMBL/GenBank/DDBJ whole genome shotgun (WGS) entry which is preliminary data.</text>
</comment>
<evidence type="ECO:0000313" key="2">
    <source>
        <dbReference type="Proteomes" id="UP000019241"/>
    </source>
</evidence>
<accession>W7DTN9</accession>